<dbReference type="EMBL" id="CAFBMG010000082">
    <property type="protein sequence ID" value="CAB4905706.1"/>
    <property type="molecule type" value="Genomic_DNA"/>
</dbReference>
<gene>
    <name evidence="1" type="ORF">UFOPK1358_01458</name>
    <name evidence="2" type="ORF">UFOPK2766_00356</name>
    <name evidence="3" type="ORF">UFOPK3519_01087</name>
</gene>
<dbReference type="EMBL" id="CAEZYU010000010">
    <property type="protein sequence ID" value="CAB4731669.1"/>
    <property type="molecule type" value="Genomic_DNA"/>
</dbReference>
<name>A0A6J7GFE9_9ZZZZ</name>
<dbReference type="Gene3D" id="2.60.120.1140">
    <property type="entry name" value="Protein of unknown function DUF192"/>
    <property type="match status" value="1"/>
</dbReference>
<evidence type="ECO:0000313" key="1">
    <source>
        <dbReference type="EMBL" id="CAB4548423.1"/>
    </source>
</evidence>
<organism evidence="3">
    <name type="scientific">freshwater metagenome</name>
    <dbReference type="NCBI Taxonomy" id="449393"/>
    <lineage>
        <taxon>unclassified sequences</taxon>
        <taxon>metagenomes</taxon>
        <taxon>ecological metagenomes</taxon>
    </lineage>
</organism>
<reference evidence="3" key="1">
    <citation type="submission" date="2020-05" db="EMBL/GenBank/DDBJ databases">
        <authorList>
            <person name="Chiriac C."/>
            <person name="Salcher M."/>
            <person name="Ghai R."/>
            <person name="Kavagutti S V."/>
        </authorList>
    </citation>
    <scope>NUCLEOTIDE SEQUENCE</scope>
</reference>
<dbReference type="InterPro" id="IPR038695">
    <property type="entry name" value="Saro_0823-like_sf"/>
</dbReference>
<dbReference type="InterPro" id="IPR003795">
    <property type="entry name" value="DUF192"/>
</dbReference>
<evidence type="ECO:0000313" key="2">
    <source>
        <dbReference type="EMBL" id="CAB4731669.1"/>
    </source>
</evidence>
<dbReference type="Pfam" id="PF02643">
    <property type="entry name" value="DUF192"/>
    <property type="match status" value="1"/>
</dbReference>
<sequence>MAWLTREGQVLASAEVAKTRAERRRGLLGRTEVEGVFILKARSVHTFGMKFSIDVAFCDSEGTVKRVVTLAPNRVTLPLRSARSAVEAPAGAFRSWGVVPGDRLEVR</sequence>
<evidence type="ECO:0000313" key="3">
    <source>
        <dbReference type="EMBL" id="CAB4905706.1"/>
    </source>
</evidence>
<dbReference type="AlphaFoldDB" id="A0A6J7GFE9"/>
<accession>A0A6J7GFE9</accession>
<protein>
    <submittedName>
        <fullName evidence="3">Unannotated protein</fullName>
    </submittedName>
</protein>
<proteinExistence type="predicted"/>
<dbReference type="EMBL" id="CAEZSF010000162">
    <property type="protein sequence ID" value="CAB4548423.1"/>
    <property type="molecule type" value="Genomic_DNA"/>
</dbReference>